<dbReference type="Pfam" id="PF00501">
    <property type="entry name" value="AMP-binding"/>
    <property type="match status" value="1"/>
</dbReference>
<dbReference type="InterPro" id="IPR051414">
    <property type="entry name" value="Adenylate-forming_Reductase"/>
</dbReference>
<dbReference type="PANTHER" id="PTHR43439:SF2">
    <property type="entry name" value="ENZYME, PUTATIVE (JCVI)-RELATED"/>
    <property type="match status" value="1"/>
</dbReference>
<dbReference type="InterPro" id="IPR042099">
    <property type="entry name" value="ANL_N_sf"/>
</dbReference>
<accession>A0A0C3S3K9</accession>
<name>A0A0C3S3K9_PHLG1</name>
<keyword evidence="5" id="KW-1185">Reference proteome</keyword>
<evidence type="ECO:0000313" key="5">
    <source>
        <dbReference type="Proteomes" id="UP000053257"/>
    </source>
</evidence>
<dbReference type="HOGENOM" id="CLU_002220_3_2_1"/>
<dbReference type="Pfam" id="PF23562">
    <property type="entry name" value="AMP-binding_C_3"/>
    <property type="match status" value="1"/>
</dbReference>
<dbReference type="Gene3D" id="3.40.50.12780">
    <property type="entry name" value="N-terminal domain of ligase-like"/>
    <property type="match status" value="1"/>
</dbReference>
<evidence type="ECO:0000256" key="1">
    <source>
        <dbReference type="ARBA" id="ARBA00022450"/>
    </source>
</evidence>
<evidence type="ECO:0000259" key="3">
    <source>
        <dbReference type="Pfam" id="PF00501"/>
    </source>
</evidence>
<dbReference type="PROSITE" id="PS00455">
    <property type="entry name" value="AMP_BINDING"/>
    <property type="match status" value="1"/>
</dbReference>
<feature type="domain" description="AMP-dependent synthetase/ligase" evidence="3">
    <location>
        <begin position="22"/>
        <end position="349"/>
    </location>
</feature>
<sequence>MPANTQFPPLDGSLSAIPGLVDWQVEHGPERPWAVFPAGSCRTAVSYQEFADATHRIAHTVCRGTTRGKGDVVALIIHCDSVLYLATLAGLIRAGLLPFPMSPKNSVPAFVKMLQATSCHRVITQPMFTPLVDSVRAQLKEKQHDLIVEELPSLHDVFTGVFDFGEASSVEPFLGPASPHSAEDIVLYLHSSGSTGFPKAIPLRQNFLLELIKTSIHDEARKQGIIWGSMAIPTFHTMGIFMQLLPPFSTGNPVGLYPPNAPASPPVPTPSSLLQACKEAGVSGIPTVPVFIEAWAKSEESLKYLATLKQIGFSGGPVSVHGGAKLFEAGVPLLAVYGSTESGVSTRMFGAKDSQISDAPARTKLDWQWLSFGDNVNCRWIPQGDGTYELQFLTCETHHPAVENLQDVKGYATSDLFVPHPTKPGLWRITGRKDDVIVLSTGEKVVPIPQEGLITSSPLASGAVMFGRGRDECGILIEPSGQFAVNPADPAAVREFRNKIWPVIEEANAVAPAYARIFKEMIIVTDPAKPLPRAAKGTVVRPQALDAYAQEIDNLYQTVADSTDSRGIAPPPTWAREDIEQWLLQHCTSINNGVPISPSRDFFDQGFDRHALTCTRAPPAA</sequence>
<feature type="non-terminal residue" evidence="4">
    <location>
        <position position="621"/>
    </location>
</feature>
<evidence type="ECO:0000313" key="4">
    <source>
        <dbReference type="EMBL" id="KIP04467.1"/>
    </source>
</evidence>
<dbReference type="SUPFAM" id="SSF56801">
    <property type="entry name" value="Acetyl-CoA synthetase-like"/>
    <property type="match status" value="1"/>
</dbReference>
<reference evidence="4 5" key="1">
    <citation type="journal article" date="2014" name="PLoS Genet.">
        <title>Analysis of the Phlebiopsis gigantea genome, transcriptome and secretome provides insight into its pioneer colonization strategies of wood.</title>
        <authorList>
            <person name="Hori C."/>
            <person name="Ishida T."/>
            <person name="Igarashi K."/>
            <person name="Samejima M."/>
            <person name="Suzuki H."/>
            <person name="Master E."/>
            <person name="Ferreira P."/>
            <person name="Ruiz-Duenas F.J."/>
            <person name="Held B."/>
            <person name="Canessa P."/>
            <person name="Larrondo L.F."/>
            <person name="Schmoll M."/>
            <person name="Druzhinina I.S."/>
            <person name="Kubicek C.P."/>
            <person name="Gaskell J.A."/>
            <person name="Kersten P."/>
            <person name="St John F."/>
            <person name="Glasner J."/>
            <person name="Sabat G."/>
            <person name="Splinter BonDurant S."/>
            <person name="Syed K."/>
            <person name="Yadav J."/>
            <person name="Mgbeahuruike A.C."/>
            <person name="Kovalchuk A."/>
            <person name="Asiegbu F.O."/>
            <person name="Lackner G."/>
            <person name="Hoffmeister D."/>
            <person name="Rencoret J."/>
            <person name="Gutierrez A."/>
            <person name="Sun H."/>
            <person name="Lindquist E."/>
            <person name="Barry K."/>
            <person name="Riley R."/>
            <person name="Grigoriev I.V."/>
            <person name="Henrissat B."/>
            <person name="Kues U."/>
            <person name="Berka R.M."/>
            <person name="Martinez A.T."/>
            <person name="Covert S.F."/>
            <person name="Blanchette R.A."/>
            <person name="Cullen D."/>
        </authorList>
    </citation>
    <scope>NUCLEOTIDE SEQUENCE [LARGE SCALE GENOMIC DNA]</scope>
    <source>
        <strain evidence="4 5">11061_1 CR5-6</strain>
    </source>
</reference>
<organism evidence="4 5">
    <name type="scientific">Phlebiopsis gigantea (strain 11061_1 CR5-6)</name>
    <name type="common">White-rot fungus</name>
    <name type="synonym">Peniophora gigantea</name>
    <dbReference type="NCBI Taxonomy" id="745531"/>
    <lineage>
        <taxon>Eukaryota</taxon>
        <taxon>Fungi</taxon>
        <taxon>Dikarya</taxon>
        <taxon>Basidiomycota</taxon>
        <taxon>Agaricomycotina</taxon>
        <taxon>Agaricomycetes</taxon>
        <taxon>Polyporales</taxon>
        <taxon>Phanerochaetaceae</taxon>
        <taxon>Phlebiopsis</taxon>
    </lineage>
</organism>
<dbReference type="EMBL" id="KN840573">
    <property type="protein sequence ID" value="KIP04467.1"/>
    <property type="molecule type" value="Genomic_DNA"/>
</dbReference>
<dbReference type="OrthoDB" id="429813at2759"/>
<keyword evidence="1" id="KW-0596">Phosphopantetheine</keyword>
<evidence type="ECO:0000256" key="2">
    <source>
        <dbReference type="ARBA" id="ARBA00022553"/>
    </source>
</evidence>
<dbReference type="PANTHER" id="PTHR43439">
    <property type="entry name" value="PHENYLACETATE-COENZYME A LIGASE"/>
    <property type="match status" value="1"/>
</dbReference>
<proteinExistence type="predicted"/>
<dbReference type="STRING" id="745531.A0A0C3S3K9"/>
<protein>
    <recommendedName>
        <fullName evidence="3">AMP-dependent synthetase/ligase domain-containing protein</fullName>
    </recommendedName>
</protein>
<keyword evidence="2" id="KW-0597">Phosphoprotein</keyword>
<dbReference type="AlphaFoldDB" id="A0A0C3S3K9"/>
<gene>
    <name evidence="4" type="ORF">PHLGIDRAFT_193243</name>
</gene>
<dbReference type="Proteomes" id="UP000053257">
    <property type="component" value="Unassembled WGS sequence"/>
</dbReference>
<dbReference type="InterPro" id="IPR020845">
    <property type="entry name" value="AMP-binding_CS"/>
</dbReference>
<dbReference type="InterPro" id="IPR000873">
    <property type="entry name" value="AMP-dep_synth/lig_dom"/>
</dbReference>